<name>A0A076G801_9CAUD</name>
<reference evidence="1" key="1">
    <citation type="journal article" date="2015" name="PLoS ONE">
        <title>Life-style and genome structure of marine pseudoalteromonas siphovirus b8b isolated from the northwestern mediterranean sea.</title>
        <authorList>
            <person name="Lara E."/>
            <person name="Holmfeldt K."/>
            <person name="Solonenko N."/>
            <person name="Sa E.L."/>
            <person name="Ignacio-Espinoza J.C."/>
            <person name="Cornejo-Castillo F.M."/>
            <person name="Verberkmoes N.C."/>
            <person name="Vaque D."/>
            <person name="Sullivan M.B."/>
            <person name="Acinas S.G."/>
        </authorList>
    </citation>
    <scope>NUCLEOTIDE SEQUENCE</scope>
</reference>
<sequence length="41" mass="4901">MYGGVWWRMVAYIYYRHKKGALVLPGAPYLLKFNLIYDFSV</sequence>
<dbReference type="EMBL" id="KM000063">
    <property type="protein sequence ID" value="AII30195.1"/>
    <property type="molecule type" value="Genomic_DNA"/>
</dbReference>
<proteinExistence type="predicted"/>
<evidence type="ECO:0000313" key="1">
    <source>
        <dbReference type="EMBL" id="AII30195.1"/>
    </source>
</evidence>
<organism evidence="1">
    <name type="scientific">Pseudoalteromonas phage B8b</name>
    <dbReference type="NCBI Taxonomy" id="1506997"/>
    <lineage>
        <taxon>Viruses</taxon>
        <taxon>Duplodnaviria</taxon>
        <taxon>Heunggongvirae</taxon>
        <taxon>Uroviricota</taxon>
        <taxon>Caudoviricetes</taxon>
    </lineage>
</organism>
<protein>
    <submittedName>
        <fullName evidence="1">Uncharacterized protein</fullName>
    </submittedName>
</protein>
<accession>A0A076G801</accession>